<dbReference type="SUPFAM" id="SSF53448">
    <property type="entry name" value="Nucleotide-diphospho-sugar transferases"/>
    <property type="match status" value="1"/>
</dbReference>
<dbReference type="InterPro" id="IPR029044">
    <property type="entry name" value="Nucleotide-diphossugar_trans"/>
</dbReference>
<evidence type="ECO:0000313" key="2">
    <source>
        <dbReference type="EMBL" id="ABJ86794.1"/>
    </source>
</evidence>
<organism evidence="2">
    <name type="scientific">Solibacter usitatus (strain Ellin6076)</name>
    <dbReference type="NCBI Taxonomy" id="234267"/>
    <lineage>
        <taxon>Bacteria</taxon>
        <taxon>Pseudomonadati</taxon>
        <taxon>Acidobacteriota</taxon>
        <taxon>Terriglobia</taxon>
        <taxon>Bryobacterales</taxon>
        <taxon>Solibacteraceae</taxon>
        <taxon>Candidatus Solibacter</taxon>
    </lineage>
</organism>
<dbReference type="InterPro" id="IPR025877">
    <property type="entry name" value="MobA-like_NTP_Trfase"/>
</dbReference>
<dbReference type="KEGG" id="sus:Acid_5849"/>
<dbReference type="Pfam" id="PF12804">
    <property type="entry name" value="NTP_transf_3"/>
    <property type="match status" value="1"/>
</dbReference>
<feature type="domain" description="MobA-like NTP transferase" evidence="1">
    <location>
        <begin position="1"/>
        <end position="144"/>
    </location>
</feature>
<dbReference type="PANTHER" id="PTHR43777:SF1">
    <property type="entry name" value="MOLYBDENUM COFACTOR CYTIDYLYLTRANSFERASE"/>
    <property type="match status" value="1"/>
</dbReference>
<dbReference type="AlphaFoldDB" id="Q01U76"/>
<protein>
    <recommendedName>
        <fullName evidence="1">MobA-like NTP transferase domain-containing protein</fullName>
    </recommendedName>
</protein>
<dbReference type="eggNOG" id="COG2068">
    <property type="taxonomic scope" value="Bacteria"/>
</dbReference>
<evidence type="ECO:0000259" key="1">
    <source>
        <dbReference type="Pfam" id="PF12804"/>
    </source>
</evidence>
<dbReference type="InParanoid" id="Q01U76"/>
<sequence length="176" mass="19274" precursor="true">MGSPKALLQYRGESFLDTLIGLFTERCDPVIVVLGAHAGEIRTRTLRPATFVVNPDYLRGQTTSMQCGLRAVPAESEGVLFTLVDHPAVTASTLDSLLAAPRPLVRVPRYRDQRGHPIWFARDLIPEFLALPQDGAARDIVRAHAAETDFIDVDDPGIRADIDDPAAYEKLTGAVR</sequence>
<name>Q01U76_SOLUE</name>
<dbReference type="GO" id="GO:0016779">
    <property type="term" value="F:nucleotidyltransferase activity"/>
    <property type="evidence" value="ECO:0007669"/>
    <property type="project" value="UniProtKB-ARBA"/>
</dbReference>
<dbReference type="CDD" id="cd04182">
    <property type="entry name" value="GT_2_like_f"/>
    <property type="match status" value="1"/>
</dbReference>
<dbReference type="PANTHER" id="PTHR43777">
    <property type="entry name" value="MOLYBDENUM COFACTOR CYTIDYLYLTRANSFERASE"/>
    <property type="match status" value="1"/>
</dbReference>
<reference evidence="2" key="1">
    <citation type="submission" date="2006-10" db="EMBL/GenBank/DDBJ databases">
        <title>Complete sequence of Solibacter usitatus Ellin6076.</title>
        <authorList>
            <consortium name="US DOE Joint Genome Institute"/>
            <person name="Copeland A."/>
            <person name="Lucas S."/>
            <person name="Lapidus A."/>
            <person name="Barry K."/>
            <person name="Detter J.C."/>
            <person name="Glavina del Rio T."/>
            <person name="Hammon N."/>
            <person name="Israni S."/>
            <person name="Dalin E."/>
            <person name="Tice H."/>
            <person name="Pitluck S."/>
            <person name="Thompson L.S."/>
            <person name="Brettin T."/>
            <person name="Bruce D."/>
            <person name="Han C."/>
            <person name="Tapia R."/>
            <person name="Gilna P."/>
            <person name="Schmutz J."/>
            <person name="Larimer F."/>
            <person name="Land M."/>
            <person name="Hauser L."/>
            <person name="Kyrpides N."/>
            <person name="Mikhailova N."/>
            <person name="Janssen P.H."/>
            <person name="Kuske C.R."/>
            <person name="Richardson P."/>
        </authorList>
    </citation>
    <scope>NUCLEOTIDE SEQUENCE</scope>
    <source>
        <strain evidence="2">Ellin6076</strain>
    </source>
</reference>
<gene>
    <name evidence="2" type="ordered locus">Acid_5849</name>
</gene>
<dbReference type="STRING" id="234267.Acid_5849"/>
<accession>Q01U76</accession>
<dbReference type="Gene3D" id="3.90.550.10">
    <property type="entry name" value="Spore Coat Polysaccharide Biosynthesis Protein SpsA, Chain A"/>
    <property type="match status" value="1"/>
</dbReference>
<dbReference type="HOGENOM" id="CLU_061980_2_2_0"/>
<dbReference type="EMBL" id="CP000473">
    <property type="protein sequence ID" value="ABJ86794.1"/>
    <property type="molecule type" value="Genomic_DNA"/>
</dbReference>
<proteinExistence type="predicted"/>